<dbReference type="PANTHER" id="PTHR36932:SF1">
    <property type="entry name" value="CAPSULAR POLYSACCHARIDE BIOSYNTHESIS PROTEIN"/>
    <property type="match status" value="1"/>
</dbReference>
<comment type="caution">
    <text evidence="1">The sequence shown here is derived from an EMBL/GenBank/DDBJ whole genome shotgun (WGS) entry which is preliminary data.</text>
</comment>
<proteinExistence type="predicted"/>
<dbReference type="Gene3D" id="3.40.50.12780">
    <property type="entry name" value="N-terminal domain of ligase-like"/>
    <property type="match status" value="1"/>
</dbReference>
<dbReference type="RefSeq" id="WP_102065953.1">
    <property type="nucleotide sequence ID" value="NZ_PKQE01000002.1"/>
</dbReference>
<organism evidence="1 2">
    <name type="scientific">Ralstonia pickettii</name>
    <name type="common">Burkholderia pickettii</name>
    <dbReference type="NCBI Taxonomy" id="329"/>
    <lineage>
        <taxon>Bacteria</taxon>
        <taxon>Pseudomonadati</taxon>
        <taxon>Pseudomonadota</taxon>
        <taxon>Betaproteobacteria</taxon>
        <taxon>Burkholderiales</taxon>
        <taxon>Burkholderiaceae</taxon>
        <taxon>Ralstonia</taxon>
    </lineage>
</organism>
<dbReference type="EMBL" id="PKQE01000002">
    <property type="protein sequence ID" value="PLC42914.1"/>
    <property type="molecule type" value="Genomic_DNA"/>
</dbReference>
<dbReference type="NCBIfam" id="TIGR02304">
    <property type="entry name" value="aden_form_hyp"/>
    <property type="match status" value="1"/>
</dbReference>
<dbReference type="InterPro" id="IPR053158">
    <property type="entry name" value="CapK_Type1_Caps_Biosynth"/>
</dbReference>
<dbReference type="InterPro" id="IPR042099">
    <property type="entry name" value="ANL_N_sf"/>
</dbReference>
<name>A0A2N4TT69_RALPI</name>
<protein>
    <submittedName>
        <fullName evidence="1">CoF synthetase</fullName>
    </submittedName>
</protein>
<gene>
    <name evidence="1" type="ORF">C0Q88_13420</name>
</gene>
<sequence length="436" mass="48048">MTALHRLLWSYWQTRRLRLPDRAALEAHQQRQISRFTQRVLTHSPYFRPFASKPMQEWPLMDKATMMAHFDAMNTAGLRLNDVLACAQQAEQSRDFRPTVGAYSVGLSSGTSGGRGVFVVSPTERAQWAGVLLAKLLPRGLLHGERVALFLRANSNLYTAVRNPWLTFSFFDLFAPFESHRAPLEALQPTIIVGPAQVLRALAMEKLAGRLDIAPVQALSGAEVLEPMDRALLAQAFGNVGEVYQATEGFLGATCPHGTLHLNEAHVHIEPQWLDARRFVPVITDFTRSTQPIVRYRLDDILILREPALGACPCGNPAMAIERIEGRCDDTLVLPALGGGTVTLFADVCSRALAQALPLHADYRLVQTDANTLALSIQPADADIARACRAHLADVFACQGVDASRVTWHATPERIATDFTTKRRRIVRLAAPGAAR</sequence>
<dbReference type="PANTHER" id="PTHR36932">
    <property type="entry name" value="CAPSULAR POLYSACCHARIDE BIOSYNTHESIS PROTEIN"/>
    <property type="match status" value="1"/>
</dbReference>
<accession>A0A2N4TT69</accession>
<dbReference type="InterPro" id="IPR012685">
    <property type="entry name" value="CHP02304_F390_synth-rel"/>
</dbReference>
<dbReference type="OrthoDB" id="5298740at2"/>
<evidence type="ECO:0000313" key="2">
    <source>
        <dbReference type="Proteomes" id="UP000234456"/>
    </source>
</evidence>
<evidence type="ECO:0000313" key="1">
    <source>
        <dbReference type="EMBL" id="PLC42914.1"/>
    </source>
</evidence>
<dbReference type="Proteomes" id="UP000234456">
    <property type="component" value="Unassembled WGS sequence"/>
</dbReference>
<dbReference type="AlphaFoldDB" id="A0A2N4TT69"/>
<reference evidence="1 2" key="1">
    <citation type="submission" date="2017-12" db="EMBL/GenBank/DDBJ databases">
        <title>Draft genome sequence of Ralstonia pickettii 52.</title>
        <authorList>
            <person name="Zheng B."/>
        </authorList>
    </citation>
    <scope>NUCLEOTIDE SEQUENCE [LARGE SCALE GENOMIC DNA]</scope>
    <source>
        <strain evidence="1 2">52</strain>
    </source>
</reference>